<dbReference type="PRINTS" id="PR00702">
    <property type="entry name" value="ACRIFLAVINRP"/>
</dbReference>
<sequence length="269" mass="29509">PRSTRSKPQPTEPSPEKMCERFWTLPGRPIIASTATTLSVFFPLLFWSGMVGEFMKFLPITVILTLFASLFMALIFIPVMGGLIGKRQPQTARAKAALHEAETGDPRRMGGFTGAYVRLLERAILRPGATLLLAVAMLLGAFGLYGQLGKGVSFFPSVEPDFMQVQVRARDNVSIYERDRLVRLRPVVLTSVTTALGLMPMVIGLNINFFTRDIVYGAPSTQWWTELSSAIAGGLVIATLLTLIVTPAMLMLGEKRQARQSTPRAPQPA</sequence>
<dbReference type="InterPro" id="IPR001036">
    <property type="entry name" value="Acrflvin-R"/>
</dbReference>
<protein>
    <recommendedName>
        <fullName evidence="4">AcrB/AcrD/AcrF family protein</fullName>
    </recommendedName>
</protein>
<keyword evidence="3" id="KW-1185">Reference proteome</keyword>
<dbReference type="SUPFAM" id="SSF82866">
    <property type="entry name" value="Multidrug efflux transporter AcrB transmembrane domain"/>
    <property type="match status" value="2"/>
</dbReference>
<name>A0A6L5Z2R6_9RHOB</name>
<dbReference type="EMBL" id="WIND01000008">
    <property type="protein sequence ID" value="MSU90375.1"/>
    <property type="molecule type" value="Genomic_DNA"/>
</dbReference>
<dbReference type="Gene3D" id="3.30.70.1430">
    <property type="entry name" value="Multidrug efflux transporter AcrB pore domain"/>
    <property type="match status" value="1"/>
</dbReference>
<feature type="transmembrane region" description="Helical" evidence="1">
    <location>
        <begin position="30"/>
        <end position="50"/>
    </location>
</feature>
<gene>
    <name evidence="2" type="ORF">GE300_12230</name>
</gene>
<keyword evidence="1" id="KW-1133">Transmembrane helix</keyword>
<feature type="transmembrane region" description="Helical" evidence="1">
    <location>
        <begin position="57"/>
        <end position="79"/>
    </location>
</feature>
<feature type="transmembrane region" description="Helical" evidence="1">
    <location>
        <begin position="124"/>
        <end position="145"/>
    </location>
</feature>
<feature type="transmembrane region" description="Helical" evidence="1">
    <location>
        <begin position="230"/>
        <end position="252"/>
    </location>
</feature>
<dbReference type="Proteomes" id="UP000474957">
    <property type="component" value="Unassembled WGS sequence"/>
</dbReference>
<comment type="caution">
    <text evidence="2">The sequence shown here is derived from an EMBL/GenBank/DDBJ whole genome shotgun (WGS) entry which is preliminary data.</text>
</comment>
<feature type="non-terminal residue" evidence="2">
    <location>
        <position position="1"/>
    </location>
</feature>
<dbReference type="GO" id="GO:0005886">
    <property type="term" value="C:plasma membrane"/>
    <property type="evidence" value="ECO:0007669"/>
    <property type="project" value="TreeGrafter"/>
</dbReference>
<evidence type="ECO:0000256" key="1">
    <source>
        <dbReference type="SAM" id="Phobius"/>
    </source>
</evidence>
<keyword evidence="1" id="KW-0812">Transmembrane</keyword>
<evidence type="ECO:0000313" key="3">
    <source>
        <dbReference type="Proteomes" id="UP000474957"/>
    </source>
</evidence>
<proteinExistence type="predicted"/>
<dbReference type="Pfam" id="PF00873">
    <property type="entry name" value="ACR_tran"/>
    <property type="match status" value="1"/>
</dbReference>
<organism evidence="2 3">
    <name type="scientific">Halovulum marinum</name>
    <dbReference type="NCBI Taxonomy" id="2662447"/>
    <lineage>
        <taxon>Bacteria</taxon>
        <taxon>Pseudomonadati</taxon>
        <taxon>Pseudomonadota</taxon>
        <taxon>Alphaproteobacteria</taxon>
        <taxon>Rhodobacterales</taxon>
        <taxon>Paracoccaceae</taxon>
        <taxon>Halovulum</taxon>
    </lineage>
</organism>
<feature type="transmembrane region" description="Helical" evidence="1">
    <location>
        <begin position="187"/>
        <end position="210"/>
    </location>
</feature>
<dbReference type="PANTHER" id="PTHR32063">
    <property type="match status" value="1"/>
</dbReference>
<keyword evidence="1" id="KW-0472">Membrane</keyword>
<dbReference type="AlphaFoldDB" id="A0A6L5Z2R6"/>
<evidence type="ECO:0000313" key="2">
    <source>
        <dbReference type="EMBL" id="MSU90375.1"/>
    </source>
</evidence>
<dbReference type="Gene3D" id="1.20.1640.10">
    <property type="entry name" value="Multidrug efflux transporter AcrB transmembrane domain"/>
    <property type="match status" value="3"/>
</dbReference>
<dbReference type="GO" id="GO:0042910">
    <property type="term" value="F:xenobiotic transmembrane transporter activity"/>
    <property type="evidence" value="ECO:0007669"/>
    <property type="project" value="TreeGrafter"/>
</dbReference>
<dbReference type="PANTHER" id="PTHR32063:SF0">
    <property type="entry name" value="SWARMING MOTILITY PROTEIN SWRC"/>
    <property type="match status" value="1"/>
</dbReference>
<accession>A0A6L5Z2R6</accession>
<reference evidence="2 3" key="1">
    <citation type="submission" date="2019-10" db="EMBL/GenBank/DDBJ databases">
        <title>Cognatihalovulum marinum gen. nov. sp. nov., a new member of the family Rhodobacteraceae isolated from deep seawater of the Northwest Indian Ocean.</title>
        <authorList>
            <person name="Ruan C."/>
            <person name="Wang J."/>
            <person name="Zheng X."/>
            <person name="Song L."/>
            <person name="Zhu Y."/>
            <person name="Huang Y."/>
            <person name="Lu Z."/>
            <person name="Du W."/>
            <person name="Huang L."/>
            <person name="Dai X."/>
        </authorList>
    </citation>
    <scope>NUCLEOTIDE SEQUENCE [LARGE SCALE GENOMIC DNA]</scope>
    <source>
        <strain evidence="2 3">2CG4</strain>
    </source>
</reference>
<evidence type="ECO:0008006" key="4">
    <source>
        <dbReference type="Google" id="ProtNLM"/>
    </source>
</evidence>